<dbReference type="Proteomes" id="UP000193944">
    <property type="component" value="Unassembled WGS sequence"/>
</dbReference>
<proteinExistence type="inferred from homology"/>
<keyword evidence="14" id="KW-1185">Reference proteome</keyword>
<dbReference type="PRINTS" id="PR00911">
    <property type="entry name" value="GLHYDRLASE11"/>
</dbReference>
<keyword evidence="5" id="KW-0732">Signal</keyword>
<gene>
    <name evidence="13" type="ORF">BCR32DRAFT_285598</name>
</gene>
<dbReference type="EMBL" id="MCFG01000386">
    <property type="protein sequence ID" value="ORX73468.1"/>
    <property type="molecule type" value="Genomic_DNA"/>
</dbReference>
<evidence type="ECO:0000256" key="10">
    <source>
        <dbReference type="PROSITE-ProRule" id="PRU01097"/>
    </source>
</evidence>
<protein>
    <recommendedName>
        <fullName evidence="3 10">Endo-1,4-beta-xylanase</fullName>
        <ecNumber evidence="3 10">3.2.1.8</ecNumber>
    </recommendedName>
</protein>
<dbReference type="GO" id="GO:0030246">
    <property type="term" value="F:carbohydrate binding"/>
    <property type="evidence" value="ECO:0007669"/>
    <property type="project" value="UniProtKB-KW"/>
</dbReference>
<sequence length="182" mass="20667">MNNRAIFYSDGSFSCDFNGAKDFLCHTGLSLDSNKKDAQVGPIYADFKFVKKYFSKIDYSYVGAYGWTKNPLVEFYIIDSWIGSDLKDWISSRRVGNIDIHGSTYTVYENVRNGTSINGPAVFKQYFSVRTSSRDCGSIDITAHFQQWEKFGLPIGNLHEVKIFSEISSSNRDAIIKDTKNK</sequence>
<evidence type="ECO:0000256" key="1">
    <source>
        <dbReference type="ARBA" id="ARBA00000681"/>
    </source>
</evidence>
<accession>A0A1Y1WJG1</accession>
<dbReference type="GO" id="GO:0031176">
    <property type="term" value="F:endo-1,4-beta-xylanase activity"/>
    <property type="evidence" value="ECO:0007669"/>
    <property type="project" value="UniProtKB-UniRule"/>
</dbReference>
<keyword evidence="7 10" id="KW-0119">Carbohydrate metabolism</keyword>
<dbReference type="Gene3D" id="2.60.120.180">
    <property type="match status" value="1"/>
</dbReference>
<dbReference type="InterPro" id="IPR001137">
    <property type="entry name" value="Glyco_hydro_11"/>
</dbReference>
<dbReference type="InterPro" id="IPR033123">
    <property type="entry name" value="GH11_dom"/>
</dbReference>
<dbReference type="PROSITE" id="PS51761">
    <property type="entry name" value="GH11_3"/>
    <property type="match status" value="1"/>
</dbReference>
<feature type="domain" description="GH11" evidence="12">
    <location>
        <begin position="1"/>
        <end position="179"/>
    </location>
</feature>
<evidence type="ECO:0000313" key="13">
    <source>
        <dbReference type="EMBL" id="ORX73468.1"/>
    </source>
</evidence>
<evidence type="ECO:0000256" key="4">
    <source>
        <dbReference type="ARBA" id="ARBA00022651"/>
    </source>
</evidence>
<dbReference type="PANTHER" id="PTHR46828:SF2">
    <property type="entry name" value="ENDO-1,4-BETA-XYLANASE A-RELATED"/>
    <property type="match status" value="1"/>
</dbReference>
<name>A0A1Y1WJG1_9FUNG</name>
<evidence type="ECO:0000256" key="5">
    <source>
        <dbReference type="ARBA" id="ARBA00022729"/>
    </source>
</evidence>
<dbReference type="InterPro" id="IPR018208">
    <property type="entry name" value="GH11_AS_1"/>
</dbReference>
<evidence type="ECO:0000256" key="8">
    <source>
        <dbReference type="ARBA" id="ARBA00023295"/>
    </source>
</evidence>
<reference evidence="13 14" key="2">
    <citation type="submission" date="2016-08" db="EMBL/GenBank/DDBJ databases">
        <title>Pervasive Adenine N6-methylation of Active Genes in Fungi.</title>
        <authorList>
            <consortium name="DOE Joint Genome Institute"/>
            <person name="Mondo S.J."/>
            <person name="Dannebaum R.O."/>
            <person name="Kuo R.C."/>
            <person name="Labutti K."/>
            <person name="Haridas S."/>
            <person name="Kuo A."/>
            <person name="Salamov A."/>
            <person name="Ahrendt S.R."/>
            <person name="Lipzen A."/>
            <person name="Sullivan W."/>
            <person name="Andreopoulos W.B."/>
            <person name="Clum A."/>
            <person name="Lindquist E."/>
            <person name="Daum C."/>
            <person name="Ramamoorthy G.K."/>
            <person name="Gryganskyi A."/>
            <person name="Culley D."/>
            <person name="Magnuson J.K."/>
            <person name="James T.Y."/>
            <person name="O'Malley M.A."/>
            <person name="Stajich J.E."/>
            <person name="Spatafora J.W."/>
            <person name="Visel A."/>
            <person name="Grigoriev I.V."/>
        </authorList>
    </citation>
    <scope>NUCLEOTIDE SEQUENCE [LARGE SCALE GENOMIC DNA]</scope>
    <source>
        <strain evidence="13 14">S4</strain>
    </source>
</reference>
<evidence type="ECO:0000256" key="11">
    <source>
        <dbReference type="RuleBase" id="RU362015"/>
    </source>
</evidence>
<keyword evidence="13" id="KW-0430">Lectin</keyword>
<dbReference type="SMR" id="A0A1Y1WJG1"/>
<keyword evidence="4 10" id="KW-0858">Xylan degradation</keyword>
<comment type="pathway">
    <text evidence="2 10 11">Glycan degradation; xylan degradation.</text>
</comment>
<feature type="active site" description="Nucleophile" evidence="10">
    <location>
        <position position="74"/>
    </location>
</feature>
<dbReference type="AlphaFoldDB" id="A0A1Y1WJG1"/>
<evidence type="ECO:0000256" key="7">
    <source>
        <dbReference type="ARBA" id="ARBA00023277"/>
    </source>
</evidence>
<evidence type="ECO:0000256" key="2">
    <source>
        <dbReference type="ARBA" id="ARBA00004851"/>
    </source>
</evidence>
<evidence type="ECO:0000256" key="9">
    <source>
        <dbReference type="ARBA" id="ARBA00023326"/>
    </source>
</evidence>
<comment type="caution">
    <text evidence="13">The sequence shown here is derived from an EMBL/GenBank/DDBJ whole genome shotgun (WGS) entry which is preliminary data.</text>
</comment>
<evidence type="ECO:0000259" key="12">
    <source>
        <dbReference type="PROSITE" id="PS51761"/>
    </source>
</evidence>
<feature type="active site" description="Proton donor" evidence="10">
    <location>
        <position position="166"/>
    </location>
</feature>
<dbReference type="UniPathway" id="UPA00114"/>
<keyword evidence="8 10" id="KW-0326">Glycosidase</keyword>
<evidence type="ECO:0000256" key="6">
    <source>
        <dbReference type="ARBA" id="ARBA00022801"/>
    </source>
</evidence>
<comment type="similarity">
    <text evidence="10 11">Belongs to the glycosyl hydrolase 11 (cellulase G) family.</text>
</comment>
<reference evidence="13 14" key="1">
    <citation type="submission" date="2016-08" db="EMBL/GenBank/DDBJ databases">
        <title>A Parts List for Fungal Cellulosomes Revealed by Comparative Genomics.</title>
        <authorList>
            <consortium name="DOE Joint Genome Institute"/>
            <person name="Haitjema C.H."/>
            <person name="Gilmore S.P."/>
            <person name="Henske J.K."/>
            <person name="Solomon K.V."/>
            <person name="De Groot R."/>
            <person name="Kuo A."/>
            <person name="Mondo S.J."/>
            <person name="Salamov A.A."/>
            <person name="Labutti K."/>
            <person name="Zhao Z."/>
            <person name="Chiniquy J."/>
            <person name="Barry K."/>
            <person name="Brewer H.M."/>
            <person name="Purvine S.O."/>
            <person name="Wright A.T."/>
            <person name="Boxma B."/>
            <person name="Van Alen T."/>
            <person name="Hackstein J.H."/>
            <person name="Baker S.E."/>
            <person name="Grigoriev I.V."/>
            <person name="O'Malley M.A."/>
        </authorList>
    </citation>
    <scope>NUCLEOTIDE SEQUENCE [LARGE SCALE GENOMIC DNA]</scope>
    <source>
        <strain evidence="13 14">S4</strain>
    </source>
</reference>
<dbReference type="SUPFAM" id="SSF49899">
    <property type="entry name" value="Concanavalin A-like lectins/glucanases"/>
    <property type="match status" value="1"/>
</dbReference>
<dbReference type="PROSITE" id="PS00776">
    <property type="entry name" value="GH11_1"/>
    <property type="match status" value="1"/>
</dbReference>
<dbReference type="GO" id="GO:0045493">
    <property type="term" value="P:xylan catabolic process"/>
    <property type="evidence" value="ECO:0007669"/>
    <property type="project" value="UniProtKB-UniRule"/>
</dbReference>
<comment type="catalytic activity">
    <reaction evidence="1 10 11">
        <text>Endohydrolysis of (1-&gt;4)-beta-D-xylosidic linkages in xylans.</text>
        <dbReference type="EC" id="3.2.1.8"/>
    </reaction>
</comment>
<organism evidence="13 14">
    <name type="scientific">Anaeromyces robustus</name>
    <dbReference type="NCBI Taxonomy" id="1754192"/>
    <lineage>
        <taxon>Eukaryota</taxon>
        <taxon>Fungi</taxon>
        <taxon>Fungi incertae sedis</taxon>
        <taxon>Chytridiomycota</taxon>
        <taxon>Chytridiomycota incertae sedis</taxon>
        <taxon>Neocallimastigomycetes</taxon>
        <taxon>Neocallimastigales</taxon>
        <taxon>Neocallimastigaceae</taxon>
        <taxon>Anaeromyces</taxon>
    </lineage>
</organism>
<evidence type="ECO:0000256" key="3">
    <source>
        <dbReference type="ARBA" id="ARBA00012590"/>
    </source>
</evidence>
<dbReference type="InterPro" id="IPR013320">
    <property type="entry name" value="ConA-like_dom_sf"/>
</dbReference>
<keyword evidence="9 10" id="KW-0624">Polysaccharide degradation</keyword>
<keyword evidence="6 10" id="KW-0378">Hydrolase</keyword>
<evidence type="ECO:0000313" key="14">
    <source>
        <dbReference type="Proteomes" id="UP000193944"/>
    </source>
</evidence>
<dbReference type="OrthoDB" id="2115822at2759"/>
<dbReference type="InterPro" id="IPR013319">
    <property type="entry name" value="GH11/12"/>
</dbReference>
<dbReference type="Pfam" id="PF00457">
    <property type="entry name" value="Glyco_hydro_11"/>
    <property type="match status" value="1"/>
</dbReference>
<dbReference type="EC" id="3.2.1.8" evidence="3 10"/>
<dbReference type="STRING" id="1754192.A0A1Y1WJG1"/>
<dbReference type="PANTHER" id="PTHR46828">
    <property type="entry name" value="ENDO-1,4-BETA-XYLANASE A-RELATED"/>
    <property type="match status" value="1"/>
</dbReference>